<dbReference type="Proteomes" id="UP000054874">
    <property type="component" value="Unassembled WGS sequence"/>
</dbReference>
<dbReference type="InterPro" id="IPR019074">
    <property type="entry name" value="YabQ"/>
</dbReference>
<evidence type="ECO:0000313" key="3">
    <source>
        <dbReference type="Proteomes" id="UP000054874"/>
    </source>
</evidence>
<dbReference type="Pfam" id="PF09578">
    <property type="entry name" value="Spore_YabQ"/>
    <property type="match status" value="1"/>
</dbReference>
<dbReference type="OrthoDB" id="9801633at2"/>
<dbReference type="NCBIfam" id="TIGR02893">
    <property type="entry name" value="spore_yabQ"/>
    <property type="match status" value="1"/>
</dbReference>
<dbReference type="EMBL" id="LNAM01000186">
    <property type="protein sequence ID" value="KSV58080.1"/>
    <property type="molecule type" value="Genomic_DNA"/>
</dbReference>
<feature type="transmembrane region" description="Helical" evidence="1">
    <location>
        <begin position="12"/>
        <end position="31"/>
    </location>
</feature>
<accession>A0A0V8QBX1</accession>
<sequence length="155" mass="18005">MTMSEIIVLEVRFFLGSFLGGVILLAVYDILRLIRRIIPHKRIWINGEDLLFWLAASVFIFRIIYRLNNGEIRGFGMLSMTAGMVLYHFTVSDVLVELFFRIFGTSLLKFVQIVKKGLKKAVRPFKMGLKRLKHMQGLHRNEEENEVGQADKKKC</sequence>
<keyword evidence="1" id="KW-1133">Transmembrane helix</keyword>
<reference evidence="2 3" key="1">
    <citation type="submission" date="2015-11" db="EMBL/GenBank/DDBJ databases">
        <title>Butyribacter intestini gen. nov., sp. nov., a butyric acid-producing bacterium of the family Lachnospiraceae isolated from the human faeces.</title>
        <authorList>
            <person name="Zou Y."/>
            <person name="Xue W."/>
            <person name="Luo G."/>
            <person name="Lv M."/>
        </authorList>
    </citation>
    <scope>NUCLEOTIDE SEQUENCE [LARGE SCALE GENOMIC DNA]</scope>
    <source>
        <strain evidence="2 3">ACET-33324</strain>
    </source>
</reference>
<keyword evidence="1" id="KW-0472">Membrane</keyword>
<evidence type="ECO:0000256" key="1">
    <source>
        <dbReference type="SAM" id="Phobius"/>
    </source>
</evidence>
<gene>
    <name evidence="2" type="ORF">ASU35_03330</name>
</gene>
<keyword evidence="3" id="KW-1185">Reference proteome</keyword>
<comment type="caution">
    <text evidence="2">The sequence shown here is derived from an EMBL/GenBank/DDBJ whole genome shotgun (WGS) entry which is preliminary data.</text>
</comment>
<dbReference type="AlphaFoldDB" id="A0A0V8QBX1"/>
<keyword evidence="1" id="KW-0812">Transmembrane</keyword>
<name>A0A0V8QBX1_9FIRM</name>
<evidence type="ECO:0008006" key="4">
    <source>
        <dbReference type="Google" id="ProtNLM"/>
    </source>
</evidence>
<organism evidence="2 3">
    <name type="scientific">Acetivibrio ethanolgignens</name>
    <dbReference type="NCBI Taxonomy" id="290052"/>
    <lineage>
        <taxon>Bacteria</taxon>
        <taxon>Bacillati</taxon>
        <taxon>Bacillota</taxon>
        <taxon>Clostridia</taxon>
        <taxon>Eubacteriales</taxon>
        <taxon>Oscillospiraceae</taxon>
        <taxon>Acetivibrio</taxon>
    </lineage>
</organism>
<feature type="transmembrane region" description="Helical" evidence="1">
    <location>
        <begin position="43"/>
        <end position="65"/>
    </location>
</feature>
<dbReference type="STRING" id="290052.ASU35_03330"/>
<feature type="transmembrane region" description="Helical" evidence="1">
    <location>
        <begin position="85"/>
        <end position="111"/>
    </location>
</feature>
<evidence type="ECO:0000313" key="2">
    <source>
        <dbReference type="EMBL" id="KSV58080.1"/>
    </source>
</evidence>
<protein>
    <recommendedName>
        <fullName evidence="4">Spore cortex biosynthesis protein YabQ</fullName>
    </recommendedName>
</protein>
<proteinExistence type="predicted"/>